<dbReference type="EMBL" id="SOZE01000002">
    <property type="protein sequence ID" value="TFF40156.1"/>
    <property type="molecule type" value="Genomic_DNA"/>
</dbReference>
<feature type="domain" description="BT-3987-like N-terminal" evidence="2">
    <location>
        <begin position="73"/>
        <end position="166"/>
    </location>
</feature>
<accession>A0A4Y8SP35</accession>
<evidence type="ECO:0000313" key="3">
    <source>
        <dbReference type="EMBL" id="TFF40156.1"/>
    </source>
</evidence>
<dbReference type="Gene3D" id="2.60.40.1740">
    <property type="entry name" value="hypothetical protein (bacova_03559)"/>
    <property type="match status" value="1"/>
</dbReference>
<dbReference type="Pfam" id="PF08522">
    <property type="entry name" value="BT_3987-like_N"/>
    <property type="match status" value="1"/>
</dbReference>
<dbReference type="InterPro" id="IPR013728">
    <property type="entry name" value="BT_3987-like_N"/>
</dbReference>
<reference evidence="3 4" key="1">
    <citation type="journal article" date="2017" name="Int. J. Syst. Evol. Microbiol.">
        <title>Mucilaginibacterpsychrotolerans sp. nov., isolated from peatlands.</title>
        <authorList>
            <person name="Deng Y."/>
            <person name="Shen L."/>
            <person name="Xu B."/>
            <person name="Liu Y."/>
            <person name="Gu Z."/>
            <person name="Liu H."/>
            <person name="Zhou Y."/>
        </authorList>
    </citation>
    <scope>NUCLEOTIDE SEQUENCE [LARGE SCALE GENOMIC DNA]</scope>
    <source>
        <strain evidence="3 4">NH7-4</strain>
    </source>
</reference>
<keyword evidence="1" id="KW-0732">Signal</keyword>
<name>A0A4Y8SP35_9SPHI</name>
<dbReference type="OrthoDB" id="740324at2"/>
<sequence>MKKFICLTLLSVSLAGLTSCLKDKTSNIDPDGSPSTVSFSTSGSDGTVGEVWSSPAGAPFYVFNRSFDAVASAQMPITVQYGGSTAAPTDVTVNLGINTAAIATYNAAVKTSYVQIPTSLVTFPASVVIPKGQRKAVVMITLKLNTADYDFNAAYVLPISITSASSGSVSGNFGTLLYRIIAKNIYEASYTTTGYFFHPSAGRALNSTKKMSTVSAVRVEIPLGDLGGSNYYVDFDVNGSALSNYAPAGATPTGAQSGFFTSDQPGATGSWSPSTPGTNGFVHSTYNNTYDAASKTFFLHYGYGVGSAGQTGWTRQIYEKWVRQ</sequence>
<comment type="caution">
    <text evidence="3">The sequence shown here is derived from an EMBL/GenBank/DDBJ whole genome shotgun (WGS) entry which is preliminary data.</text>
</comment>
<evidence type="ECO:0000256" key="1">
    <source>
        <dbReference type="SAM" id="SignalP"/>
    </source>
</evidence>
<dbReference type="PROSITE" id="PS51257">
    <property type="entry name" value="PROKAR_LIPOPROTEIN"/>
    <property type="match status" value="1"/>
</dbReference>
<feature type="signal peptide" evidence="1">
    <location>
        <begin position="1"/>
        <end position="21"/>
    </location>
</feature>
<protein>
    <submittedName>
        <fullName evidence="3">DUF1735 domain-containing protein</fullName>
    </submittedName>
</protein>
<evidence type="ECO:0000259" key="2">
    <source>
        <dbReference type="Pfam" id="PF08522"/>
    </source>
</evidence>
<dbReference type="Proteomes" id="UP000297540">
    <property type="component" value="Unassembled WGS sequence"/>
</dbReference>
<keyword evidence="4" id="KW-1185">Reference proteome</keyword>
<gene>
    <name evidence="3" type="ORF">E2R66_02570</name>
</gene>
<evidence type="ECO:0000313" key="4">
    <source>
        <dbReference type="Proteomes" id="UP000297540"/>
    </source>
</evidence>
<organism evidence="3 4">
    <name type="scientific">Mucilaginibacter psychrotolerans</name>
    <dbReference type="NCBI Taxonomy" id="1524096"/>
    <lineage>
        <taxon>Bacteria</taxon>
        <taxon>Pseudomonadati</taxon>
        <taxon>Bacteroidota</taxon>
        <taxon>Sphingobacteriia</taxon>
        <taxon>Sphingobacteriales</taxon>
        <taxon>Sphingobacteriaceae</taxon>
        <taxon>Mucilaginibacter</taxon>
    </lineage>
</organism>
<feature type="chain" id="PRO_5021262263" evidence="1">
    <location>
        <begin position="22"/>
        <end position="324"/>
    </location>
</feature>
<dbReference type="AlphaFoldDB" id="A0A4Y8SP35"/>
<dbReference type="RefSeq" id="WP_133226659.1">
    <property type="nucleotide sequence ID" value="NZ_SOZE01000002.1"/>
</dbReference>
<proteinExistence type="predicted"/>